<keyword evidence="4" id="KW-0862">Zinc</keyword>
<keyword evidence="5" id="KW-0175">Coiled coil</keyword>
<gene>
    <name evidence="9" type="ORF">MCOR_30771</name>
</gene>
<dbReference type="PANTHER" id="PTHR14649:SF1">
    <property type="entry name" value="ZINC FINGER C2HC DOMAIN-CONTAINING PROTEIN 1C"/>
    <property type="match status" value="1"/>
</dbReference>
<dbReference type="PANTHER" id="PTHR14649">
    <property type="entry name" value="ZINC FINGER C2HC DOMAIN-CONTAINING PROTEIN 1C"/>
    <property type="match status" value="1"/>
</dbReference>
<feature type="compositionally biased region" description="Basic and acidic residues" evidence="7">
    <location>
        <begin position="398"/>
        <end position="423"/>
    </location>
</feature>
<feature type="region of interest" description="Disordered" evidence="7">
    <location>
        <begin position="1"/>
        <end position="44"/>
    </location>
</feature>
<accession>A0A6J8CMF6</accession>
<feature type="compositionally biased region" description="Basic and acidic residues" evidence="7">
    <location>
        <begin position="374"/>
        <end position="387"/>
    </location>
</feature>
<evidence type="ECO:0000256" key="5">
    <source>
        <dbReference type="ARBA" id="ARBA00023054"/>
    </source>
</evidence>
<protein>
    <submittedName>
        <fullName evidence="9">Zinc finger C2HC domain-containing protein 1C</fullName>
    </submittedName>
</protein>
<feature type="compositionally biased region" description="Polar residues" evidence="7">
    <location>
        <begin position="241"/>
        <end position="252"/>
    </location>
</feature>
<feature type="compositionally biased region" description="Basic and acidic residues" evidence="7">
    <location>
        <begin position="180"/>
        <end position="194"/>
    </location>
</feature>
<evidence type="ECO:0000313" key="10">
    <source>
        <dbReference type="Proteomes" id="UP000507470"/>
    </source>
</evidence>
<evidence type="ECO:0000256" key="1">
    <source>
        <dbReference type="ARBA" id="ARBA00010843"/>
    </source>
</evidence>
<feature type="region of interest" description="Disordered" evidence="7">
    <location>
        <begin position="114"/>
        <end position="461"/>
    </location>
</feature>
<keyword evidence="3 6" id="KW-0863">Zinc-finger</keyword>
<feature type="domain" description="C2HC/C3H-type" evidence="8">
    <location>
        <begin position="591"/>
        <end position="620"/>
    </location>
</feature>
<evidence type="ECO:0000256" key="3">
    <source>
        <dbReference type="ARBA" id="ARBA00022771"/>
    </source>
</evidence>
<evidence type="ECO:0000256" key="6">
    <source>
        <dbReference type="PROSITE-ProRule" id="PRU01371"/>
    </source>
</evidence>
<feature type="domain" description="C2HC/C3H-type" evidence="8">
    <location>
        <begin position="485"/>
        <end position="514"/>
    </location>
</feature>
<dbReference type="InterPro" id="IPR026104">
    <property type="entry name" value="ZNF_C2HC_dom_1C"/>
</dbReference>
<feature type="compositionally biased region" description="Basic residues" evidence="7">
    <location>
        <begin position="431"/>
        <end position="440"/>
    </location>
</feature>
<feature type="compositionally biased region" description="Acidic residues" evidence="7">
    <location>
        <begin position="281"/>
        <end position="294"/>
    </location>
</feature>
<dbReference type="Proteomes" id="UP000507470">
    <property type="component" value="Unassembled WGS sequence"/>
</dbReference>
<reference evidence="9 10" key="1">
    <citation type="submission" date="2020-06" db="EMBL/GenBank/DDBJ databases">
        <authorList>
            <person name="Li R."/>
            <person name="Bekaert M."/>
        </authorList>
    </citation>
    <scope>NUCLEOTIDE SEQUENCE [LARGE SCALE GENOMIC DNA]</scope>
    <source>
        <strain evidence="10">wild</strain>
    </source>
</reference>
<organism evidence="9 10">
    <name type="scientific">Mytilus coruscus</name>
    <name type="common">Sea mussel</name>
    <dbReference type="NCBI Taxonomy" id="42192"/>
    <lineage>
        <taxon>Eukaryota</taxon>
        <taxon>Metazoa</taxon>
        <taxon>Spiralia</taxon>
        <taxon>Lophotrochozoa</taxon>
        <taxon>Mollusca</taxon>
        <taxon>Bivalvia</taxon>
        <taxon>Autobranchia</taxon>
        <taxon>Pteriomorphia</taxon>
        <taxon>Mytilida</taxon>
        <taxon>Mytiloidea</taxon>
        <taxon>Mytilidae</taxon>
        <taxon>Mytilinae</taxon>
        <taxon>Mytilus</taxon>
    </lineage>
</organism>
<comment type="similarity">
    <text evidence="1">Belongs to the ZC2HC1 family.</text>
</comment>
<feature type="compositionally biased region" description="Basic and acidic residues" evidence="7">
    <location>
        <begin position="116"/>
        <end position="139"/>
    </location>
</feature>
<keyword evidence="10" id="KW-1185">Reference proteome</keyword>
<feature type="compositionally biased region" description="Basic and acidic residues" evidence="7">
    <location>
        <begin position="301"/>
        <end position="363"/>
    </location>
</feature>
<dbReference type="OrthoDB" id="10255185at2759"/>
<name>A0A6J8CMF6_MYTCO</name>
<dbReference type="GO" id="GO:0008270">
    <property type="term" value="F:zinc ion binding"/>
    <property type="evidence" value="ECO:0007669"/>
    <property type="project" value="UniProtKB-KW"/>
</dbReference>
<dbReference type="Pfam" id="PF13913">
    <property type="entry name" value="zf-C2HC_2"/>
    <property type="match status" value="2"/>
</dbReference>
<evidence type="ECO:0000259" key="8">
    <source>
        <dbReference type="PROSITE" id="PS52027"/>
    </source>
</evidence>
<feature type="compositionally biased region" description="Basic and acidic residues" evidence="7">
    <location>
        <begin position="451"/>
        <end position="461"/>
    </location>
</feature>
<keyword evidence="2" id="KW-0479">Metal-binding</keyword>
<dbReference type="InterPro" id="IPR049899">
    <property type="entry name" value="Znf_C2HC_C3H"/>
</dbReference>
<dbReference type="Gene3D" id="3.30.160.60">
    <property type="entry name" value="Classic Zinc Finger"/>
    <property type="match status" value="2"/>
</dbReference>
<evidence type="ECO:0000256" key="4">
    <source>
        <dbReference type="ARBA" id="ARBA00022833"/>
    </source>
</evidence>
<dbReference type="AlphaFoldDB" id="A0A6J8CMF6"/>
<feature type="region of interest" description="Disordered" evidence="7">
    <location>
        <begin position="570"/>
        <end position="621"/>
    </location>
</feature>
<evidence type="ECO:0000256" key="2">
    <source>
        <dbReference type="ARBA" id="ARBA00022723"/>
    </source>
</evidence>
<sequence length="621" mass="73090">MSKSIVERPPAYRGPSKIPRFAHPRQPLPGIEMENVNNSGRKPSKLMQLKTDYHDRIMREKEEKMVRLYEDNQKRTLERVNSKGVVRDFFRERHEIERGNGIATQIPSINQHFKQKRNEQKYGETDFFEKRKVPGEKVKRGGYGNRNAIGRDKANPLAPIDRNNTTPPITRKPQIHGRPWTKEDKKPKANDESVPKSAPAPYGMNSGVELYGPVTQSPSDDTPPPNLSQLKKLQKQKIKTNRSNMSPSTQRSKMSDFQKWQVEQDESRSERLKKHSRMQNDSDEENFHEGDEDEILSKQQELMEKIQRQKDELERMRREREKEEEMEKKEMEKRKRREEERRKKAKEDAERKRKEEEEQRRQEEDEITVQARKRREEEAQRRLEAESRMMTNRTNRTHKSDVSYRDTYRDNMDDDFVRSDSRHRVAPTPPKHPKPVKVKRPSGNPKSTQPHYEREETPPKDFKVDISMYADAANVDGAYESSRVKLVPCSKCGRKFAADRVQRHMNSCDNLTKKRKILDPTKIRTAGTDMEKYVKNPKMRSKTPPKKKANWRKQHESFIENLRYAKKVSEMEKTGQDMSSLPPPPVTENPDYVQCPNCKRSFNPTTAERHIPRCNGAPRKK</sequence>
<evidence type="ECO:0000256" key="7">
    <source>
        <dbReference type="SAM" id="MobiDB-lite"/>
    </source>
</evidence>
<evidence type="ECO:0000313" key="9">
    <source>
        <dbReference type="EMBL" id="CAC5396172.1"/>
    </source>
</evidence>
<proteinExistence type="inferred from homology"/>
<dbReference type="PROSITE" id="PS52027">
    <property type="entry name" value="ZF_C2HC_C3H"/>
    <property type="match status" value="2"/>
</dbReference>
<dbReference type="EMBL" id="CACVKT020005605">
    <property type="protein sequence ID" value="CAC5396172.1"/>
    <property type="molecule type" value="Genomic_DNA"/>
</dbReference>